<sequence>MKILAVTDLHGGSVEDLLGFNGIDLVLVLGDITTGGSIEETMIRINPLREAYQALYAIPGNWDRKDSCQWLISEGLSLDCRSIRIEGIILYGVGGSVTTPFSTPNEFAEEEFGQKLAGCPEPEKGERLILLSHTPPRGAGDKTALGMHVGSENLKRFIKEMAPDLVLCGHIHEGRDKTMIGKTIIVNPGPAPRHYAIVKITDGITVTLY</sequence>
<dbReference type="EMBL" id="WJKJ01000029">
    <property type="protein sequence ID" value="MBD3363782.1"/>
    <property type="molecule type" value="Genomic_DNA"/>
</dbReference>
<dbReference type="GO" id="GO:0016787">
    <property type="term" value="F:hydrolase activity"/>
    <property type="evidence" value="ECO:0007669"/>
    <property type="project" value="InterPro"/>
</dbReference>
<evidence type="ECO:0000313" key="3">
    <source>
        <dbReference type="Proteomes" id="UP000630660"/>
    </source>
</evidence>
<dbReference type="InterPro" id="IPR029052">
    <property type="entry name" value="Metallo-depent_PP-like"/>
</dbReference>
<evidence type="ECO:0000259" key="1">
    <source>
        <dbReference type="Pfam" id="PF00149"/>
    </source>
</evidence>
<dbReference type="Gene3D" id="3.60.21.10">
    <property type="match status" value="1"/>
</dbReference>
<accession>A0A9D5K7P1</accession>
<dbReference type="PANTHER" id="PTHR12905">
    <property type="entry name" value="METALLOPHOSPHOESTERASE"/>
    <property type="match status" value="1"/>
</dbReference>
<proteinExistence type="predicted"/>
<dbReference type="Proteomes" id="UP000630660">
    <property type="component" value="Unassembled WGS sequence"/>
</dbReference>
<reference evidence="2" key="1">
    <citation type="submission" date="2019-11" db="EMBL/GenBank/DDBJ databases">
        <title>Microbial mats filling the niche in hypersaline microbial mats.</title>
        <authorList>
            <person name="Wong H.L."/>
            <person name="Macleod F.I."/>
            <person name="White R.A. III"/>
            <person name="Burns B.P."/>
        </authorList>
    </citation>
    <scope>NUCLEOTIDE SEQUENCE</scope>
    <source>
        <strain evidence="2">Bin_327</strain>
    </source>
</reference>
<evidence type="ECO:0000313" key="2">
    <source>
        <dbReference type="EMBL" id="MBD3363782.1"/>
    </source>
</evidence>
<protein>
    <submittedName>
        <fullName evidence="2">YfcE family phosphodiesterase</fullName>
    </submittedName>
</protein>
<dbReference type="PANTHER" id="PTHR12905:SF0">
    <property type="entry name" value="CALCINEURIN-LIKE PHOSPHOESTERASE DOMAIN-CONTAINING PROTEIN"/>
    <property type="match status" value="1"/>
</dbReference>
<organism evidence="2 3">
    <name type="scientific">candidate division WOR-3 bacterium</name>
    <dbReference type="NCBI Taxonomy" id="2052148"/>
    <lineage>
        <taxon>Bacteria</taxon>
        <taxon>Bacteria division WOR-3</taxon>
    </lineage>
</organism>
<dbReference type="Pfam" id="PF00149">
    <property type="entry name" value="Metallophos"/>
    <property type="match status" value="1"/>
</dbReference>
<dbReference type="AlphaFoldDB" id="A0A9D5K7P1"/>
<gene>
    <name evidence="2" type="ORF">GF359_01055</name>
</gene>
<name>A0A9D5K7P1_UNCW3</name>
<dbReference type="InterPro" id="IPR051693">
    <property type="entry name" value="UPF0046_metallophosphoest"/>
</dbReference>
<comment type="caution">
    <text evidence="2">The sequence shown here is derived from an EMBL/GenBank/DDBJ whole genome shotgun (WGS) entry which is preliminary data.</text>
</comment>
<dbReference type="InterPro" id="IPR004843">
    <property type="entry name" value="Calcineurin-like_PHP"/>
</dbReference>
<feature type="domain" description="Calcineurin-like phosphoesterase" evidence="1">
    <location>
        <begin position="1"/>
        <end position="173"/>
    </location>
</feature>
<dbReference type="SUPFAM" id="SSF56300">
    <property type="entry name" value="Metallo-dependent phosphatases"/>
    <property type="match status" value="1"/>
</dbReference>